<organism evidence="1 2">
    <name type="scientific">Riccia fluitans</name>
    <dbReference type="NCBI Taxonomy" id="41844"/>
    <lineage>
        <taxon>Eukaryota</taxon>
        <taxon>Viridiplantae</taxon>
        <taxon>Streptophyta</taxon>
        <taxon>Embryophyta</taxon>
        <taxon>Marchantiophyta</taxon>
        <taxon>Marchantiopsida</taxon>
        <taxon>Marchantiidae</taxon>
        <taxon>Marchantiales</taxon>
        <taxon>Ricciaceae</taxon>
        <taxon>Riccia</taxon>
    </lineage>
</organism>
<dbReference type="EMBL" id="JBHFFA010000001">
    <property type="protein sequence ID" value="KAL2649805.1"/>
    <property type="molecule type" value="Genomic_DNA"/>
</dbReference>
<name>A0ABD1ZFP5_9MARC</name>
<evidence type="ECO:0000313" key="2">
    <source>
        <dbReference type="Proteomes" id="UP001605036"/>
    </source>
</evidence>
<protein>
    <submittedName>
        <fullName evidence="1">Uncharacterized protein</fullName>
    </submittedName>
</protein>
<sequence>MSDLALLHSSTLTDYVLSGSEAQLAAHLSLWLMFPSFDRLLAVNCACNATVRRIGTSLFGNQESEDFLTALAWFDRLLNECDDNGALEYVHYFARSSEGAIAVRPVLFVMDC</sequence>
<dbReference type="Proteomes" id="UP001605036">
    <property type="component" value="Unassembled WGS sequence"/>
</dbReference>
<keyword evidence="2" id="KW-1185">Reference proteome</keyword>
<reference evidence="1 2" key="1">
    <citation type="submission" date="2024-09" db="EMBL/GenBank/DDBJ databases">
        <title>Chromosome-scale assembly of Riccia fluitans.</title>
        <authorList>
            <person name="Paukszto L."/>
            <person name="Sawicki J."/>
            <person name="Karawczyk K."/>
            <person name="Piernik-Szablinska J."/>
            <person name="Szczecinska M."/>
            <person name="Mazdziarz M."/>
        </authorList>
    </citation>
    <scope>NUCLEOTIDE SEQUENCE [LARGE SCALE GENOMIC DNA]</scope>
    <source>
        <strain evidence="1">Rf_01</strain>
        <tissue evidence="1">Aerial parts of the thallus</tissue>
    </source>
</reference>
<evidence type="ECO:0000313" key="1">
    <source>
        <dbReference type="EMBL" id="KAL2649805.1"/>
    </source>
</evidence>
<accession>A0ABD1ZFP5</accession>
<proteinExistence type="predicted"/>
<dbReference type="AlphaFoldDB" id="A0ABD1ZFP5"/>
<gene>
    <name evidence="1" type="ORF">R1flu_017933</name>
</gene>
<comment type="caution">
    <text evidence="1">The sequence shown here is derived from an EMBL/GenBank/DDBJ whole genome shotgun (WGS) entry which is preliminary data.</text>
</comment>